<keyword evidence="15" id="KW-1133">Transmembrane helix</keyword>
<keyword evidence="11" id="KW-0624">Polysaccharide degradation</keyword>
<dbReference type="GO" id="GO:0098552">
    <property type="term" value="C:side of membrane"/>
    <property type="evidence" value="ECO:0007669"/>
    <property type="project" value="UniProtKB-KW"/>
</dbReference>
<gene>
    <name evidence="18" type="ORF">D9619_000933</name>
</gene>
<dbReference type="GO" id="GO:0005886">
    <property type="term" value="C:plasma membrane"/>
    <property type="evidence" value="ECO:0007669"/>
    <property type="project" value="UniProtKB-SubCell"/>
</dbReference>
<sequence>MFFALFVCALQVASILASPTPTTPHDHAHNVQRGLPATWYQERDHPVHNLFRRATNDGANYPAVGSPAWSAPFPTWSPDPRALPAEWVNALNAAVSAGKIPNNPIPTNTPNTNPIYPAGTNPNGPEVCSATYKCRAPGDIWDAPEGVFASSFDDGPSEFTPGLVDFLKAHNETTTHFMIGVHILGSPNQFKYAFEADHDIAVHTWTHPYMTTLSNLDVVGQLGWTMQLIHHSTGGRVPKYWRPPYGDADMRVRAIASEVFGLQTVIWNNDTFDWEATPEAIQASMQKFLTGPKRPGLVVLEHEIKQNTVTGFLNSHPMIAANGWKFISLAKAINDGRTYQNAGGSLSDDVKASNVLAGADPNIGGSSSSGSSSSSSSAPTATQTSPVTTPSASPATNLPASSPPPSPTPTSSAAALSVGWLLPTSLFLAFASLILS</sequence>
<feature type="transmembrane region" description="Helical" evidence="15">
    <location>
        <begin position="413"/>
        <end position="435"/>
    </location>
</feature>
<feature type="signal peptide" evidence="16">
    <location>
        <begin position="1"/>
        <end position="17"/>
    </location>
</feature>
<dbReference type="EC" id="3.5.1.41" evidence="12"/>
<name>A0A8H5F225_9AGAR</name>
<reference evidence="18 19" key="1">
    <citation type="journal article" date="2020" name="ISME J.">
        <title>Uncovering the hidden diversity of litter-decomposition mechanisms in mushroom-forming fungi.</title>
        <authorList>
            <person name="Floudas D."/>
            <person name="Bentzer J."/>
            <person name="Ahren D."/>
            <person name="Johansson T."/>
            <person name="Persson P."/>
            <person name="Tunlid A."/>
        </authorList>
    </citation>
    <scope>NUCLEOTIDE SEQUENCE [LARGE SCALE GENOMIC DNA]</scope>
    <source>
        <strain evidence="18 19">CBS 101986</strain>
    </source>
</reference>
<dbReference type="AlphaFoldDB" id="A0A8H5F225"/>
<feature type="domain" description="NodB homology" evidence="17">
    <location>
        <begin position="146"/>
        <end position="327"/>
    </location>
</feature>
<evidence type="ECO:0000256" key="9">
    <source>
        <dbReference type="ARBA" id="ARBA00023288"/>
    </source>
</evidence>
<evidence type="ECO:0000256" key="7">
    <source>
        <dbReference type="ARBA" id="ARBA00023277"/>
    </source>
</evidence>
<dbReference type="PROSITE" id="PS51677">
    <property type="entry name" value="NODB"/>
    <property type="match status" value="1"/>
</dbReference>
<dbReference type="GO" id="GO:0009272">
    <property type="term" value="P:fungal-type cell wall biogenesis"/>
    <property type="evidence" value="ECO:0007669"/>
    <property type="project" value="UniProtKB-ARBA"/>
</dbReference>
<dbReference type="InterPro" id="IPR002509">
    <property type="entry name" value="NODB_dom"/>
</dbReference>
<dbReference type="PANTHER" id="PTHR10587:SF135">
    <property type="entry name" value="CHITIN DEACETYLASE 3"/>
    <property type="match status" value="1"/>
</dbReference>
<dbReference type="EMBL" id="JAACJJ010000028">
    <property type="protein sequence ID" value="KAF5320726.1"/>
    <property type="molecule type" value="Genomic_DNA"/>
</dbReference>
<dbReference type="PANTHER" id="PTHR10587">
    <property type="entry name" value="GLYCOSYL TRANSFERASE-RELATED"/>
    <property type="match status" value="1"/>
</dbReference>
<evidence type="ECO:0000256" key="15">
    <source>
        <dbReference type="SAM" id="Phobius"/>
    </source>
</evidence>
<evidence type="ECO:0000256" key="3">
    <source>
        <dbReference type="ARBA" id="ARBA00022475"/>
    </source>
</evidence>
<evidence type="ECO:0000256" key="1">
    <source>
        <dbReference type="ARBA" id="ARBA00001941"/>
    </source>
</evidence>
<evidence type="ECO:0000256" key="4">
    <source>
        <dbReference type="ARBA" id="ARBA00022622"/>
    </source>
</evidence>
<feature type="compositionally biased region" description="Low complexity" evidence="14">
    <location>
        <begin position="366"/>
        <end position="400"/>
    </location>
</feature>
<evidence type="ECO:0000256" key="14">
    <source>
        <dbReference type="SAM" id="MobiDB-lite"/>
    </source>
</evidence>
<dbReference type="GO" id="GO:0004099">
    <property type="term" value="F:chitin deacetylase activity"/>
    <property type="evidence" value="ECO:0007669"/>
    <property type="project" value="UniProtKB-EC"/>
</dbReference>
<evidence type="ECO:0000256" key="5">
    <source>
        <dbReference type="ARBA" id="ARBA00023024"/>
    </source>
</evidence>
<feature type="chain" id="PRO_5034592206" description="chitin deacetylase" evidence="16">
    <location>
        <begin position="18"/>
        <end position="436"/>
    </location>
</feature>
<keyword evidence="3" id="KW-1003">Cell membrane</keyword>
<dbReference type="GO" id="GO:0000272">
    <property type="term" value="P:polysaccharide catabolic process"/>
    <property type="evidence" value="ECO:0007669"/>
    <property type="project" value="UniProtKB-KW"/>
</dbReference>
<organism evidence="18 19">
    <name type="scientific">Psilocybe cf. subviscida</name>
    <dbReference type="NCBI Taxonomy" id="2480587"/>
    <lineage>
        <taxon>Eukaryota</taxon>
        <taxon>Fungi</taxon>
        <taxon>Dikarya</taxon>
        <taxon>Basidiomycota</taxon>
        <taxon>Agaricomycotina</taxon>
        <taxon>Agaricomycetes</taxon>
        <taxon>Agaricomycetidae</taxon>
        <taxon>Agaricales</taxon>
        <taxon>Agaricineae</taxon>
        <taxon>Strophariaceae</taxon>
        <taxon>Psilocybe</taxon>
    </lineage>
</organism>
<keyword evidence="19" id="KW-1185">Reference proteome</keyword>
<keyword evidence="5" id="KW-0146">Chitin degradation</keyword>
<dbReference type="Pfam" id="PF01522">
    <property type="entry name" value="Polysacc_deac_1"/>
    <property type="match status" value="1"/>
</dbReference>
<dbReference type="Gene3D" id="3.20.20.370">
    <property type="entry name" value="Glycoside hydrolase/deacetylase"/>
    <property type="match status" value="1"/>
</dbReference>
<proteinExistence type="predicted"/>
<evidence type="ECO:0000256" key="6">
    <source>
        <dbReference type="ARBA" id="ARBA00023136"/>
    </source>
</evidence>
<keyword evidence="4" id="KW-0325">Glycoprotein</keyword>
<keyword evidence="8" id="KW-0170">Cobalt</keyword>
<dbReference type="GO" id="GO:0006032">
    <property type="term" value="P:chitin catabolic process"/>
    <property type="evidence" value="ECO:0007669"/>
    <property type="project" value="UniProtKB-KW"/>
</dbReference>
<dbReference type="OrthoDB" id="407355at2759"/>
<dbReference type="GO" id="GO:0071555">
    <property type="term" value="P:cell wall organization"/>
    <property type="evidence" value="ECO:0007669"/>
    <property type="project" value="UniProtKB-KW"/>
</dbReference>
<comment type="subcellular location">
    <subcellularLocation>
        <location evidence="2">Cell membrane</location>
        <topology evidence="2">Lipid-anchor</topology>
        <topology evidence="2">GPI-anchor</topology>
    </subcellularLocation>
</comment>
<keyword evidence="15" id="KW-0812">Transmembrane</keyword>
<dbReference type="InterPro" id="IPR050248">
    <property type="entry name" value="Polysacc_deacetylase_ArnD"/>
</dbReference>
<keyword evidence="7" id="KW-0119">Carbohydrate metabolism</keyword>
<comment type="cofactor">
    <cofactor evidence="1">
        <name>Co(2+)</name>
        <dbReference type="ChEBI" id="CHEBI:48828"/>
    </cofactor>
</comment>
<evidence type="ECO:0000256" key="11">
    <source>
        <dbReference type="ARBA" id="ARBA00023326"/>
    </source>
</evidence>
<evidence type="ECO:0000313" key="19">
    <source>
        <dbReference type="Proteomes" id="UP000567179"/>
    </source>
</evidence>
<comment type="catalytic activity">
    <reaction evidence="13">
        <text>[(1-&gt;4)-N-acetyl-beta-D-glucosaminyl](n) + n H2O = chitosan + n acetate</text>
        <dbReference type="Rhea" id="RHEA:10464"/>
        <dbReference type="Rhea" id="RHEA-COMP:9593"/>
        <dbReference type="Rhea" id="RHEA-COMP:9597"/>
        <dbReference type="ChEBI" id="CHEBI:15377"/>
        <dbReference type="ChEBI" id="CHEBI:17029"/>
        <dbReference type="ChEBI" id="CHEBI:30089"/>
        <dbReference type="ChEBI" id="CHEBI:57704"/>
        <dbReference type="EC" id="3.5.1.41"/>
    </reaction>
    <physiologicalReaction direction="left-to-right" evidence="13">
        <dbReference type="Rhea" id="RHEA:10465"/>
    </physiologicalReaction>
</comment>
<evidence type="ECO:0000256" key="12">
    <source>
        <dbReference type="ARBA" id="ARBA00024056"/>
    </source>
</evidence>
<accession>A0A8H5F225</accession>
<keyword evidence="4" id="KW-0336">GPI-anchor</keyword>
<comment type="caution">
    <text evidence="18">The sequence shown here is derived from an EMBL/GenBank/DDBJ whole genome shotgun (WGS) entry which is preliminary data.</text>
</comment>
<dbReference type="InterPro" id="IPR011330">
    <property type="entry name" value="Glyco_hydro/deAcase_b/a-brl"/>
</dbReference>
<evidence type="ECO:0000256" key="16">
    <source>
        <dbReference type="SAM" id="SignalP"/>
    </source>
</evidence>
<keyword evidence="9" id="KW-0449">Lipoprotein</keyword>
<keyword evidence="10" id="KW-0961">Cell wall biogenesis/degradation</keyword>
<evidence type="ECO:0000256" key="10">
    <source>
        <dbReference type="ARBA" id="ARBA00023316"/>
    </source>
</evidence>
<keyword evidence="16" id="KW-0732">Signal</keyword>
<evidence type="ECO:0000256" key="13">
    <source>
        <dbReference type="ARBA" id="ARBA00048494"/>
    </source>
</evidence>
<evidence type="ECO:0000256" key="8">
    <source>
        <dbReference type="ARBA" id="ARBA00023285"/>
    </source>
</evidence>
<keyword evidence="6 15" id="KW-0472">Membrane</keyword>
<evidence type="ECO:0000313" key="18">
    <source>
        <dbReference type="EMBL" id="KAF5320726.1"/>
    </source>
</evidence>
<dbReference type="SUPFAM" id="SSF88713">
    <property type="entry name" value="Glycoside hydrolase/deacetylase"/>
    <property type="match status" value="1"/>
</dbReference>
<feature type="region of interest" description="Disordered" evidence="14">
    <location>
        <begin position="357"/>
        <end position="413"/>
    </location>
</feature>
<dbReference type="Proteomes" id="UP000567179">
    <property type="component" value="Unassembled WGS sequence"/>
</dbReference>
<evidence type="ECO:0000256" key="2">
    <source>
        <dbReference type="ARBA" id="ARBA00004609"/>
    </source>
</evidence>
<evidence type="ECO:0000259" key="17">
    <source>
        <dbReference type="PROSITE" id="PS51677"/>
    </source>
</evidence>
<protein>
    <recommendedName>
        <fullName evidence="12">chitin deacetylase</fullName>
        <ecNumber evidence="12">3.5.1.41</ecNumber>
    </recommendedName>
</protein>